<dbReference type="SUPFAM" id="SSF46955">
    <property type="entry name" value="Putative DNA-binding domain"/>
    <property type="match status" value="1"/>
</dbReference>
<name>A0ABU3D8D0_9FLAO</name>
<dbReference type="InterPro" id="IPR041657">
    <property type="entry name" value="HTH_17"/>
</dbReference>
<dbReference type="PANTHER" id="PTHR34585:SF22">
    <property type="entry name" value="HELIX-TURN-HELIX DOMAIN-CONTAINING PROTEIN"/>
    <property type="match status" value="1"/>
</dbReference>
<accession>A0ABU3D8D0</accession>
<dbReference type="EMBL" id="JAVRHK010000012">
    <property type="protein sequence ID" value="MDT0677786.1"/>
    <property type="molecule type" value="Genomic_DNA"/>
</dbReference>
<evidence type="ECO:0000259" key="1">
    <source>
        <dbReference type="Pfam" id="PF12728"/>
    </source>
</evidence>
<dbReference type="Pfam" id="PF12728">
    <property type="entry name" value="HTH_17"/>
    <property type="match status" value="1"/>
</dbReference>
<dbReference type="InterPro" id="IPR009061">
    <property type="entry name" value="DNA-bd_dom_put_sf"/>
</dbReference>
<gene>
    <name evidence="2" type="ORF">RM539_14455</name>
</gene>
<evidence type="ECO:0000313" key="2">
    <source>
        <dbReference type="EMBL" id="MDT0677786.1"/>
    </source>
</evidence>
<proteinExistence type="predicted"/>
<dbReference type="RefSeq" id="WP_311504129.1">
    <property type="nucleotide sequence ID" value="NZ_JAVRHK010000012.1"/>
</dbReference>
<feature type="domain" description="Helix-turn-helix" evidence="1">
    <location>
        <begin position="37"/>
        <end position="86"/>
    </location>
</feature>
<keyword evidence="3" id="KW-1185">Reference proteome</keyword>
<evidence type="ECO:0000313" key="3">
    <source>
        <dbReference type="Proteomes" id="UP001262582"/>
    </source>
</evidence>
<dbReference type="PANTHER" id="PTHR34585">
    <property type="match status" value="1"/>
</dbReference>
<protein>
    <submittedName>
        <fullName evidence="2">Helix-turn-helix domain-containing protein</fullName>
    </submittedName>
</protein>
<dbReference type="Proteomes" id="UP001262582">
    <property type="component" value="Unassembled WGS sequence"/>
</dbReference>
<reference evidence="2 3" key="1">
    <citation type="submission" date="2023-09" db="EMBL/GenBank/DDBJ databases">
        <authorList>
            <person name="Rey-Velasco X."/>
        </authorList>
    </citation>
    <scope>NUCLEOTIDE SEQUENCE [LARGE SCALE GENOMIC DNA]</scope>
    <source>
        <strain evidence="2 3">F117</strain>
    </source>
</reference>
<sequence>MPKKMITTDDLRDFKMELLEEIKELLSQHSSGNLRRYMRSSEVKAHLHISTGTLQTLRINGTLPYVKIGGIIYYDVEEIHRIMTEHRIDNIY</sequence>
<organism evidence="2 3">
    <name type="scientific">Autumnicola musiva</name>
    <dbReference type="NCBI Taxonomy" id="3075589"/>
    <lineage>
        <taxon>Bacteria</taxon>
        <taxon>Pseudomonadati</taxon>
        <taxon>Bacteroidota</taxon>
        <taxon>Flavobacteriia</taxon>
        <taxon>Flavobacteriales</taxon>
        <taxon>Flavobacteriaceae</taxon>
        <taxon>Autumnicola</taxon>
    </lineage>
</organism>
<comment type="caution">
    <text evidence="2">The sequence shown here is derived from an EMBL/GenBank/DDBJ whole genome shotgun (WGS) entry which is preliminary data.</text>
</comment>